<evidence type="ECO:0000313" key="2">
    <source>
        <dbReference type="EMBL" id="WIX81075.1"/>
    </source>
</evidence>
<name>A0A9Y2IKZ5_9PSEU</name>
<keyword evidence="1" id="KW-0472">Membrane</keyword>
<keyword evidence="1" id="KW-0812">Transmembrane</keyword>
<dbReference type="Proteomes" id="UP001236014">
    <property type="component" value="Chromosome"/>
</dbReference>
<gene>
    <name evidence="2" type="ORF">QRX50_10065</name>
</gene>
<evidence type="ECO:0000313" key="3">
    <source>
        <dbReference type="Proteomes" id="UP001236014"/>
    </source>
</evidence>
<keyword evidence="3" id="KW-1185">Reference proteome</keyword>
<dbReference type="KEGG" id="acab:QRX50_10065"/>
<accession>A0A9Y2IKZ5</accession>
<proteinExistence type="predicted"/>
<feature type="transmembrane region" description="Helical" evidence="1">
    <location>
        <begin position="33"/>
        <end position="53"/>
    </location>
</feature>
<dbReference type="AlphaFoldDB" id="A0A9Y2IKZ5"/>
<protein>
    <submittedName>
        <fullName evidence="2">Uncharacterized protein</fullName>
    </submittedName>
</protein>
<sequence>MTPTHIVGLAGVQGERTGIASATVNAARQTGTALGVAALGALLVVTVLTATTLRGA</sequence>
<dbReference type="EMBL" id="CP127294">
    <property type="protein sequence ID" value="WIX81075.1"/>
    <property type="molecule type" value="Genomic_DNA"/>
</dbReference>
<reference evidence="2 3" key="1">
    <citation type="submission" date="2023-06" db="EMBL/GenBank/DDBJ databases">
        <authorList>
            <person name="Oyuntsetseg B."/>
            <person name="Kim S.B."/>
        </authorList>
    </citation>
    <scope>NUCLEOTIDE SEQUENCE [LARGE SCALE GENOMIC DNA]</scope>
    <source>
        <strain evidence="2 3">2-15</strain>
    </source>
</reference>
<organism evidence="2 3">
    <name type="scientific">Amycolatopsis carbonis</name>
    <dbReference type="NCBI Taxonomy" id="715471"/>
    <lineage>
        <taxon>Bacteria</taxon>
        <taxon>Bacillati</taxon>
        <taxon>Actinomycetota</taxon>
        <taxon>Actinomycetes</taxon>
        <taxon>Pseudonocardiales</taxon>
        <taxon>Pseudonocardiaceae</taxon>
        <taxon>Amycolatopsis</taxon>
    </lineage>
</organism>
<keyword evidence="1" id="KW-1133">Transmembrane helix</keyword>
<evidence type="ECO:0000256" key="1">
    <source>
        <dbReference type="SAM" id="Phobius"/>
    </source>
</evidence>
<dbReference type="RefSeq" id="WP_285971685.1">
    <property type="nucleotide sequence ID" value="NZ_CP127294.1"/>
</dbReference>